<evidence type="ECO:0000313" key="2">
    <source>
        <dbReference type="EMBL" id="REL34887.1"/>
    </source>
</evidence>
<evidence type="ECO:0008006" key="4">
    <source>
        <dbReference type="Google" id="ProtNLM"/>
    </source>
</evidence>
<protein>
    <recommendedName>
        <fullName evidence="4">Prepilin-type N-terminal cleavage/methylation domain-containing protein</fullName>
    </recommendedName>
</protein>
<keyword evidence="1" id="KW-0472">Membrane</keyword>
<dbReference type="OrthoDB" id="5772040at2"/>
<dbReference type="InterPro" id="IPR012902">
    <property type="entry name" value="N_methyl_site"/>
</dbReference>
<proteinExistence type="predicted"/>
<keyword evidence="1" id="KW-0812">Transmembrane</keyword>
<dbReference type="PROSITE" id="PS00409">
    <property type="entry name" value="PROKAR_NTER_METHYL"/>
    <property type="match status" value="1"/>
</dbReference>
<gene>
    <name evidence="2" type="ORF">DXX92_05650</name>
</gene>
<reference evidence="2 3" key="1">
    <citation type="submission" date="2018-08" db="EMBL/GenBank/DDBJ databases">
        <title>Thalassotalea euphylliae genome.</title>
        <authorList>
            <person name="Summers S."/>
            <person name="Rice S.A."/>
            <person name="Freckelton M.L."/>
            <person name="Nedved B.T."/>
            <person name="Hadfield M.G."/>
        </authorList>
    </citation>
    <scope>NUCLEOTIDE SEQUENCE [LARGE SCALE GENOMIC DNA]</scope>
    <source>
        <strain evidence="2 3">H2</strain>
    </source>
</reference>
<keyword evidence="1" id="KW-1133">Transmembrane helix</keyword>
<name>A0A3E0UE95_9GAMM</name>
<dbReference type="Pfam" id="PF07963">
    <property type="entry name" value="N_methyl"/>
    <property type="match status" value="1"/>
</dbReference>
<feature type="transmembrane region" description="Helical" evidence="1">
    <location>
        <begin position="12"/>
        <end position="30"/>
    </location>
</feature>
<organism evidence="2 3">
    <name type="scientific">Thalassotalea euphylliae</name>
    <dbReference type="NCBI Taxonomy" id="1655234"/>
    <lineage>
        <taxon>Bacteria</taxon>
        <taxon>Pseudomonadati</taxon>
        <taxon>Pseudomonadota</taxon>
        <taxon>Gammaproteobacteria</taxon>
        <taxon>Alteromonadales</taxon>
        <taxon>Colwelliaceae</taxon>
        <taxon>Thalassotalea</taxon>
    </lineage>
</organism>
<dbReference type="EMBL" id="QUOV01000001">
    <property type="protein sequence ID" value="REL34887.1"/>
    <property type="molecule type" value="Genomic_DNA"/>
</dbReference>
<accession>A0A3E0UE95</accession>
<evidence type="ECO:0000256" key="1">
    <source>
        <dbReference type="SAM" id="Phobius"/>
    </source>
</evidence>
<evidence type="ECO:0000313" key="3">
    <source>
        <dbReference type="Proteomes" id="UP000256999"/>
    </source>
</evidence>
<dbReference type="AlphaFoldDB" id="A0A3E0UE95"/>
<comment type="caution">
    <text evidence="2">The sequence shown here is derived from an EMBL/GenBank/DDBJ whole genome shotgun (WGS) entry which is preliminary data.</text>
</comment>
<sequence>MNRSKGFTLLEVLVAGVILFSVVATVALIYKNAMHSLQLSEKHLAISTAVPFLLDEIKDEIRNQSQGSDSLAGEGSNIKAKFYWEASVVKSGRPNRSALNENGDNVKQKFKLWQVSLTMSYNTYVKKYQFQELSWESD</sequence>
<dbReference type="RefSeq" id="WP_115999562.1">
    <property type="nucleotide sequence ID" value="NZ_QUOV01000001.1"/>
</dbReference>
<dbReference type="Proteomes" id="UP000256999">
    <property type="component" value="Unassembled WGS sequence"/>
</dbReference>